<proteinExistence type="predicted"/>
<dbReference type="Gramene" id="Ma10_t23000.1">
    <property type="protein sequence ID" value="Ma10_p23000.1"/>
    <property type="gene ID" value="Ma10_g23000"/>
</dbReference>
<evidence type="ECO:0000313" key="2">
    <source>
        <dbReference type="Proteomes" id="UP000012960"/>
    </source>
</evidence>
<sequence>MSIRVKEFLNCIIKTKVQICT</sequence>
<dbReference type="InParanoid" id="A0A804KZB9"/>
<reference evidence="1" key="1">
    <citation type="submission" date="2021-05" db="UniProtKB">
        <authorList>
            <consortium name="EnsemblPlants"/>
        </authorList>
    </citation>
    <scope>IDENTIFICATION</scope>
    <source>
        <strain evidence="1">subsp. malaccensis</strain>
    </source>
</reference>
<keyword evidence="2" id="KW-1185">Reference proteome</keyword>
<protein>
    <submittedName>
        <fullName evidence="1">Uncharacterized protein</fullName>
    </submittedName>
</protein>
<dbReference type="EnsemblPlants" id="Ma10_t23000.1">
    <property type="protein sequence ID" value="Ma10_p23000.1"/>
    <property type="gene ID" value="Ma10_g23000"/>
</dbReference>
<dbReference type="AlphaFoldDB" id="A0A804KZB9"/>
<accession>A0A804KZB9</accession>
<dbReference type="Proteomes" id="UP000012960">
    <property type="component" value="Unplaced"/>
</dbReference>
<name>A0A804KZB9_MUSAM</name>
<evidence type="ECO:0000313" key="1">
    <source>
        <dbReference type="EnsemblPlants" id="Ma10_p23000.1"/>
    </source>
</evidence>
<organism evidence="1 2">
    <name type="scientific">Musa acuminata subsp. malaccensis</name>
    <name type="common">Wild banana</name>
    <name type="synonym">Musa malaccensis</name>
    <dbReference type="NCBI Taxonomy" id="214687"/>
    <lineage>
        <taxon>Eukaryota</taxon>
        <taxon>Viridiplantae</taxon>
        <taxon>Streptophyta</taxon>
        <taxon>Embryophyta</taxon>
        <taxon>Tracheophyta</taxon>
        <taxon>Spermatophyta</taxon>
        <taxon>Magnoliopsida</taxon>
        <taxon>Liliopsida</taxon>
        <taxon>Zingiberales</taxon>
        <taxon>Musaceae</taxon>
        <taxon>Musa</taxon>
    </lineage>
</organism>